<evidence type="ECO:0000256" key="1">
    <source>
        <dbReference type="SAM" id="SignalP"/>
    </source>
</evidence>
<name>A0ABX0X8L5_9BACT</name>
<gene>
    <name evidence="2" type="ORF">GGR27_001066</name>
</gene>
<accession>A0ABX0X8L5</accession>
<keyword evidence="1" id="KW-0732">Signal</keyword>
<feature type="chain" id="PRO_5046050008" evidence="1">
    <location>
        <begin position="19"/>
        <end position="250"/>
    </location>
</feature>
<protein>
    <submittedName>
        <fullName evidence="2">Uncharacterized protein</fullName>
    </submittedName>
</protein>
<dbReference type="EMBL" id="JAATJH010000001">
    <property type="protein sequence ID" value="NJC25585.1"/>
    <property type="molecule type" value="Genomic_DNA"/>
</dbReference>
<proteinExistence type="predicted"/>
<comment type="caution">
    <text evidence="2">The sequence shown here is derived from an EMBL/GenBank/DDBJ whole genome shotgun (WGS) entry which is preliminary data.</text>
</comment>
<reference evidence="2 3" key="1">
    <citation type="submission" date="2020-03" db="EMBL/GenBank/DDBJ databases">
        <title>Genomic Encyclopedia of Type Strains, Phase IV (KMG-IV): sequencing the most valuable type-strain genomes for metagenomic binning, comparative biology and taxonomic classification.</title>
        <authorList>
            <person name="Goeker M."/>
        </authorList>
    </citation>
    <scope>NUCLEOTIDE SEQUENCE [LARGE SCALE GENOMIC DNA]</scope>
    <source>
        <strain evidence="2 3">DSM 105096</strain>
    </source>
</reference>
<evidence type="ECO:0000313" key="2">
    <source>
        <dbReference type="EMBL" id="NJC25585.1"/>
    </source>
</evidence>
<keyword evidence="3" id="KW-1185">Reference proteome</keyword>
<organism evidence="2 3">
    <name type="scientific">Neolewinella antarctica</name>
    <dbReference type="NCBI Taxonomy" id="442734"/>
    <lineage>
        <taxon>Bacteria</taxon>
        <taxon>Pseudomonadati</taxon>
        <taxon>Bacteroidota</taxon>
        <taxon>Saprospiria</taxon>
        <taxon>Saprospirales</taxon>
        <taxon>Lewinellaceae</taxon>
        <taxon>Neolewinella</taxon>
    </lineage>
</organism>
<feature type="signal peptide" evidence="1">
    <location>
        <begin position="1"/>
        <end position="18"/>
    </location>
</feature>
<dbReference type="Proteomes" id="UP000770785">
    <property type="component" value="Unassembled WGS sequence"/>
</dbReference>
<evidence type="ECO:0000313" key="3">
    <source>
        <dbReference type="Proteomes" id="UP000770785"/>
    </source>
</evidence>
<dbReference type="RefSeq" id="WP_168036333.1">
    <property type="nucleotide sequence ID" value="NZ_JAATJH010000001.1"/>
</dbReference>
<sequence length="250" mass="28895">MSVRVLFSVLFLGFYASACTNDQVQEMETFERDLLLTWVALERDDPKLAEYYGQRTGEDWRLLGGHYGAVPMHLEIKESVAFAGFWVNSLQTSISKKDRPGATIAVQLIQNQLRTLRPRFGYDQPTDHLYEFYYYWHNVTEASNDDMLCLLEWSEYEWFIDMAEQSWEEYLRSRPRYAETLFPGYGTQAALTEAESLELTRSLADFKKDLDASDHLLAGPASRVINDLFFDYLATITDYPQAGDLAENPL</sequence>